<dbReference type="SUPFAM" id="SSF46955">
    <property type="entry name" value="Putative DNA-binding domain"/>
    <property type="match status" value="1"/>
</dbReference>
<protein>
    <submittedName>
        <fullName evidence="1">Uncharacterized protein</fullName>
    </submittedName>
</protein>
<dbReference type="EMBL" id="CP075896">
    <property type="protein sequence ID" value="QWB23466.1"/>
    <property type="molecule type" value="Genomic_DNA"/>
</dbReference>
<accession>A0ABX8FQL3</accession>
<dbReference type="RefSeq" id="WP_215119139.1">
    <property type="nucleotide sequence ID" value="NZ_CBDRKV010000005.1"/>
</dbReference>
<organism evidence="1 2">
    <name type="scientific">Streptomyces koelreuteriae</name>
    <dbReference type="NCBI Taxonomy" id="2838015"/>
    <lineage>
        <taxon>Bacteria</taxon>
        <taxon>Bacillati</taxon>
        <taxon>Actinomycetota</taxon>
        <taxon>Actinomycetes</taxon>
        <taxon>Kitasatosporales</taxon>
        <taxon>Streptomycetaceae</taxon>
        <taxon>Streptomyces</taxon>
    </lineage>
</organism>
<proteinExistence type="predicted"/>
<dbReference type="Proteomes" id="UP000679629">
    <property type="component" value="Chromosome"/>
</dbReference>
<gene>
    <name evidence="1" type="ORF">KJK29_13090</name>
</gene>
<name>A0ABX8FQL3_9ACTN</name>
<evidence type="ECO:0000313" key="2">
    <source>
        <dbReference type="Proteomes" id="UP000679629"/>
    </source>
</evidence>
<sequence length="65" mass="7024">MNDDLRAPRGKRVPTSLAALALGVREGTIRQWARRGKITRYGTKRQALYDLNELAALAAAGESGA</sequence>
<dbReference type="InterPro" id="IPR009061">
    <property type="entry name" value="DNA-bd_dom_put_sf"/>
</dbReference>
<evidence type="ECO:0000313" key="1">
    <source>
        <dbReference type="EMBL" id="QWB23466.1"/>
    </source>
</evidence>
<keyword evidence="2" id="KW-1185">Reference proteome</keyword>
<reference evidence="2" key="1">
    <citation type="submission" date="2021-05" db="EMBL/GenBank/DDBJ databases">
        <title>Direct Submission.</title>
        <authorList>
            <person name="Li K."/>
            <person name="Gao J."/>
        </authorList>
    </citation>
    <scope>NUCLEOTIDE SEQUENCE [LARGE SCALE GENOMIC DNA]</scope>
    <source>
        <strain evidence="2">MG62</strain>
    </source>
</reference>